<name>A0A366HFE8_9BACT</name>
<sequence length="172" mass="18330">MKHLLTSLCLAAIAFFIQPSSSAAADIPVEIQMAPDSDAVTRLMAKGIAVLINSSGRYSLSTTTDQCRFLLKFNTVSSGNVTAVAAVLTVAPAGSSAGVYLRGTVGFVDEETLTAGIGRRAGVVGEIYHSLLQANNAHEKLTIIRNAHDEYRQDHNSIHAGVMEANEKYPLR</sequence>
<evidence type="ECO:0000313" key="3">
    <source>
        <dbReference type="Proteomes" id="UP000253426"/>
    </source>
</evidence>
<protein>
    <recommendedName>
        <fullName evidence="4">CHRD domain-containing protein</fullName>
    </recommendedName>
</protein>
<keyword evidence="3" id="KW-1185">Reference proteome</keyword>
<dbReference type="AlphaFoldDB" id="A0A366HFE8"/>
<dbReference type="EMBL" id="QNRR01000007">
    <property type="protein sequence ID" value="RBP41228.1"/>
    <property type="molecule type" value="Genomic_DNA"/>
</dbReference>
<evidence type="ECO:0000313" key="2">
    <source>
        <dbReference type="EMBL" id="RBP41228.1"/>
    </source>
</evidence>
<evidence type="ECO:0000256" key="1">
    <source>
        <dbReference type="SAM" id="SignalP"/>
    </source>
</evidence>
<proteinExistence type="predicted"/>
<feature type="chain" id="PRO_5016950704" description="CHRD domain-containing protein" evidence="1">
    <location>
        <begin position="26"/>
        <end position="172"/>
    </location>
</feature>
<gene>
    <name evidence="2" type="ORF">DES53_10759</name>
</gene>
<dbReference type="RefSeq" id="WP_113959877.1">
    <property type="nucleotide sequence ID" value="NZ_QNRR01000007.1"/>
</dbReference>
<organism evidence="2 3">
    <name type="scientific">Roseimicrobium gellanilyticum</name>
    <dbReference type="NCBI Taxonomy" id="748857"/>
    <lineage>
        <taxon>Bacteria</taxon>
        <taxon>Pseudomonadati</taxon>
        <taxon>Verrucomicrobiota</taxon>
        <taxon>Verrucomicrobiia</taxon>
        <taxon>Verrucomicrobiales</taxon>
        <taxon>Verrucomicrobiaceae</taxon>
        <taxon>Roseimicrobium</taxon>
    </lineage>
</organism>
<evidence type="ECO:0008006" key="4">
    <source>
        <dbReference type="Google" id="ProtNLM"/>
    </source>
</evidence>
<feature type="signal peptide" evidence="1">
    <location>
        <begin position="1"/>
        <end position="25"/>
    </location>
</feature>
<reference evidence="2 3" key="1">
    <citation type="submission" date="2018-06" db="EMBL/GenBank/DDBJ databases">
        <title>Genomic Encyclopedia of Type Strains, Phase IV (KMG-IV): sequencing the most valuable type-strain genomes for metagenomic binning, comparative biology and taxonomic classification.</title>
        <authorList>
            <person name="Goeker M."/>
        </authorList>
    </citation>
    <scope>NUCLEOTIDE SEQUENCE [LARGE SCALE GENOMIC DNA]</scope>
    <source>
        <strain evidence="2 3">DSM 25532</strain>
    </source>
</reference>
<comment type="caution">
    <text evidence="2">The sequence shown here is derived from an EMBL/GenBank/DDBJ whole genome shotgun (WGS) entry which is preliminary data.</text>
</comment>
<accession>A0A366HFE8</accession>
<keyword evidence="1" id="KW-0732">Signal</keyword>
<dbReference type="Proteomes" id="UP000253426">
    <property type="component" value="Unassembled WGS sequence"/>
</dbReference>